<reference evidence="2" key="1">
    <citation type="submission" date="2016-11" db="UniProtKB">
        <authorList>
            <consortium name="WormBaseParasite"/>
        </authorList>
    </citation>
    <scope>IDENTIFICATION</scope>
</reference>
<protein>
    <submittedName>
        <fullName evidence="2">Uncharacterized protein</fullName>
    </submittedName>
</protein>
<dbReference type="Proteomes" id="UP000095287">
    <property type="component" value="Unplaced"/>
</dbReference>
<keyword evidence="1" id="KW-1185">Reference proteome</keyword>
<accession>A0A1I7Z5L0</accession>
<dbReference type="AlphaFoldDB" id="A0A1I7Z5L0"/>
<dbReference type="WBParaSite" id="L893_g23078.t1">
    <property type="protein sequence ID" value="L893_g23078.t1"/>
    <property type="gene ID" value="L893_g23078"/>
</dbReference>
<evidence type="ECO:0000313" key="1">
    <source>
        <dbReference type="Proteomes" id="UP000095287"/>
    </source>
</evidence>
<evidence type="ECO:0000313" key="2">
    <source>
        <dbReference type="WBParaSite" id="L893_g23078.t1"/>
    </source>
</evidence>
<organism evidence="1 2">
    <name type="scientific">Steinernema glaseri</name>
    <dbReference type="NCBI Taxonomy" id="37863"/>
    <lineage>
        <taxon>Eukaryota</taxon>
        <taxon>Metazoa</taxon>
        <taxon>Ecdysozoa</taxon>
        <taxon>Nematoda</taxon>
        <taxon>Chromadorea</taxon>
        <taxon>Rhabditida</taxon>
        <taxon>Tylenchina</taxon>
        <taxon>Panagrolaimomorpha</taxon>
        <taxon>Strongyloidoidea</taxon>
        <taxon>Steinernematidae</taxon>
        <taxon>Steinernema</taxon>
    </lineage>
</organism>
<proteinExistence type="predicted"/>
<name>A0A1I7Z5L0_9BILA</name>
<sequence>MQHFLNRLSRLPARTLYYKDTALGHLRKFWFCTDDQDQSAPASLFAPSYVQTPPTQTLYSDLQPHAFVACSDRLVITTVSSLIIGRGIIVLAPLDA</sequence>